<evidence type="ECO:0000313" key="2">
    <source>
        <dbReference type="Proteomes" id="UP001165101"/>
    </source>
</evidence>
<gene>
    <name evidence="1" type="ORF">Cboi01_000166800</name>
</gene>
<name>A0ACB5TJX9_CANBO</name>
<dbReference type="EMBL" id="BSXV01000655">
    <property type="protein sequence ID" value="GME90046.1"/>
    <property type="molecule type" value="Genomic_DNA"/>
</dbReference>
<accession>A0ACB5TJX9</accession>
<sequence length="315" mass="34082">MTATTTIDLTNDINNLKIKYQRRRLPRVLTIAGSDPSGGAGIEADLKTITVHGCYGMTCIDALTIQNTLGVKDKIPTSTQGTEDILTSNLEDIDVNSIKIGMLTREIIEILPTILDKYCQNISIVMDPIIGSSSGYSLTKLETVKFCIKDIYPKATLLTPNYVEALSIIELSKGKEFADKINPNSIDDLIEVSKLLQEIIGCQAVLLKGGHFPWDENFEATSISGKPISKLTDVLYDSKTKEITVFSKPWVSSSNTHGTGCTLSSAIASNLALGNKLPTAVGKAVKFVHLAIEFADESIGAGNGPLNHVYKMCEI</sequence>
<comment type="caution">
    <text evidence="1">The sequence shown here is derived from an EMBL/GenBank/DDBJ whole genome shotgun (WGS) entry which is preliminary data.</text>
</comment>
<keyword evidence="2" id="KW-1185">Reference proteome</keyword>
<reference evidence="1" key="1">
    <citation type="submission" date="2023-04" db="EMBL/GenBank/DDBJ databases">
        <title>Candida boidinii NBRC 1967.</title>
        <authorList>
            <person name="Ichikawa N."/>
            <person name="Sato H."/>
            <person name="Tonouchi N."/>
        </authorList>
    </citation>
    <scope>NUCLEOTIDE SEQUENCE</scope>
    <source>
        <strain evidence="1">NBRC 1967</strain>
    </source>
</reference>
<protein>
    <submittedName>
        <fullName evidence="1">Unnamed protein product</fullName>
    </submittedName>
</protein>
<evidence type="ECO:0000313" key="1">
    <source>
        <dbReference type="EMBL" id="GME90046.1"/>
    </source>
</evidence>
<dbReference type="Proteomes" id="UP001165101">
    <property type="component" value="Unassembled WGS sequence"/>
</dbReference>
<organism evidence="1 2">
    <name type="scientific">Candida boidinii</name>
    <name type="common">Yeast</name>
    <dbReference type="NCBI Taxonomy" id="5477"/>
    <lineage>
        <taxon>Eukaryota</taxon>
        <taxon>Fungi</taxon>
        <taxon>Dikarya</taxon>
        <taxon>Ascomycota</taxon>
        <taxon>Saccharomycotina</taxon>
        <taxon>Pichiomycetes</taxon>
        <taxon>Pichiales</taxon>
        <taxon>Pichiaceae</taxon>
        <taxon>Ogataea</taxon>
        <taxon>Ogataea/Candida clade</taxon>
    </lineage>
</organism>
<proteinExistence type="predicted"/>